<dbReference type="Proteomes" id="UP000046067">
    <property type="component" value="Unassembled WGS sequence"/>
</dbReference>
<evidence type="ECO:0000313" key="1">
    <source>
        <dbReference type="EMBL" id="CSB99239.1"/>
    </source>
</evidence>
<proteinExistence type="predicted"/>
<name>A0A655WY73_VIBCL</name>
<dbReference type="AlphaFoldDB" id="A0A655WY73"/>
<dbReference type="EMBL" id="CWQJ01000007">
    <property type="protein sequence ID" value="CSB99239.1"/>
    <property type="molecule type" value="Genomic_DNA"/>
</dbReference>
<reference evidence="1 2" key="1">
    <citation type="submission" date="2015-07" db="EMBL/GenBank/DDBJ databases">
        <authorList>
            <consortium name="Pathogen Informatics"/>
        </authorList>
    </citation>
    <scope>NUCLEOTIDE SEQUENCE [LARGE SCALE GENOMIC DNA]</scope>
    <source>
        <strain evidence="1 2">A325</strain>
    </source>
</reference>
<organism evidence="1 2">
    <name type="scientific">Vibrio cholerae</name>
    <dbReference type="NCBI Taxonomy" id="666"/>
    <lineage>
        <taxon>Bacteria</taxon>
        <taxon>Pseudomonadati</taxon>
        <taxon>Pseudomonadota</taxon>
        <taxon>Gammaproteobacteria</taxon>
        <taxon>Vibrionales</taxon>
        <taxon>Vibrionaceae</taxon>
        <taxon>Vibrio</taxon>
    </lineage>
</organism>
<evidence type="ECO:0000313" key="2">
    <source>
        <dbReference type="Proteomes" id="UP000046067"/>
    </source>
</evidence>
<sequence length="42" mass="4508">MQSHYASGVVCHSSAMDSRRENISICESITARCAATFCSLSP</sequence>
<gene>
    <name evidence="1" type="ORF">ERS013201_01523</name>
</gene>
<accession>A0A655WY73</accession>
<protein>
    <submittedName>
        <fullName evidence="1">Uncharacterized protein</fullName>
    </submittedName>
</protein>